<dbReference type="Pfam" id="PF00773">
    <property type="entry name" value="RNB"/>
    <property type="match status" value="1"/>
</dbReference>
<evidence type="ECO:0000256" key="4">
    <source>
        <dbReference type="SAM" id="MobiDB-lite"/>
    </source>
</evidence>
<dbReference type="Gene3D" id="2.40.50.140">
    <property type="entry name" value="Nucleic acid-binding proteins"/>
    <property type="match status" value="2"/>
</dbReference>
<dbReference type="GO" id="GO:0006402">
    <property type="term" value="P:mRNA catabolic process"/>
    <property type="evidence" value="ECO:0007669"/>
    <property type="project" value="TreeGrafter"/>
</dbReference>
<organism evidence="6 7">
    <name type="scientific">Aphanocapsa feldmannii 277cV</name>
    <dbReference type="NCBI Taxonomy" id="2507553"/>
    <lineage>
        <taxon>Bacteria</taxon>
        <taxon>Bacillati</taxon>
        <taxon>Cyanobacteriota</taxon>
        <taxon>Cyanophyceae</taxon>
        <taxon>Oscillatoriophycideae</taxon>
        <taxon>Chroococcales</taxon>
        <taxon>Microcystaceae</taxon>
        <taxon>Aphanocapsa</taxon>
    </lineage>
</organism>
<feature type="compositionally biased region" description="Polar residues" evidence="4">
    <location>
        <begin position="761"/>
        <end position="773"/>
    </location>
</feature>
<evidence type="ECO:0000256" key="3">
    <source>
        <dbReference type="ARBA" id="ARBA00022839"/>
    </source>
</evidence>
<dbReference type="GO" id="GO:0004527">
    <property type="term" value="F:exonuclease activity"/>
    <property type="evidence" value="ECO:0007669"/>
    <property type="project" value="UniProtKB-KW"/>
</dbReference>
<dbReference type="Proteomes" id="UP000317990">
    <property type="component" value="Unassembled WGS sequence"/>
</dbReference>
<evidence type="ECO:0000259" key="5">
    <source>
        <dbReference type="PROSITE" id="PS50126"/>
    </source>
</evidence>
<dbReference type="SMART" id="SM00357">
    <property type="entry name" value="CSP"/>
    <property type="match status" value="1"/>
</dbReference>
<dbReference type="SUPFAM" id="SSF50249">
    <property type="entry name" value="Nucleic acid-binding proteins"/>
    <property type="match status" value="3"/>
</dbReference>
<dbReference type="PANTHER" id="PTHR23355:SF9">
    <property type="entry name" value="DIS3-LIKE EXONUCLEASE 2"/>
    <property type="match status" value="1"/>
</dbReference>
<feature type="region of interest" description="Disordered" evidence="4">
    <location>
        <begin position="723"/>
        <end position="773"/>
    </location>
</feature>
<dbReference type="CDD" id="cd04471">
    <property type="entry name" value="S1_RNase_R"/>
    <property type="match status" value="1"/>
</dbReference>
<reference evidence="6 7" key="1">
    <citation type="journal article" date="2019" name="mSystems">
        <title>Life at home and on the roam: Genomic adaptions reflect the dual lifestyle of an intracellular, facultative symbiont.</title>
        <authorList>
            <person name="Burgsdorf I."/>
        </authorList>
    </citation>
    <scope>NUCLEOTIDE SEQUENCE [LARGE SCALE GENOMIC DNA]</scope>
    <source>
        <strain evidence="6">277cV</strain>
    </source>
</reference>
<dbReference type="AlphaFoldDB" id="A0A524RQD3"/>
<protein>
    <submittedName>
        <fullName evidence="6">RNB domain-containing ribonuclease</fullName>
    </submittedName>
</protein>
<dbReference type="InterPro" id="IPR012340">
    <property type="entry name" value="NA-bd_OB-fold"/>
</dbReference>
<dbReference type="GO" id="GO:0004540">
    <property type="term" value="F:RNA nuclease activity"/>
    <property type="evidence" value="ECO:0007669"/>
    <property type="project" value="InterPro"/>
</dbReference>
<evidence type="ECO:0000313" key="7">
    <source>
        <dbReference type="Proteomes" id="UP000317990"/>
    </source>
</evidence>
<dbReference type="Pfam" id="PF08206">
    <property type="entry name" value="OB_RNB"/>
    <property type="match status" value="1"/>
</dbReference>
<comment type="caution">
    <text evidence="6">The sequence shown here is derived from an EMBL/GenBank/DDBJ whole genome shotgun (WGS) entry which is preliminary data.</text>
</comment>
<dbReference type="InterPro" id="IPR013223">
    <property type="entry name" value="RNase_B_OB_dom"/>
</dbReference>
<feature type="domain" description="S1 motif" evidence="5">
    <location>
        <begin position="636"/>
        <end position="717"/>
    </location>
</feature>
<dbReference type="GO" id="GO:0003723">
    <property type="term" value="F:RNA binding"/>
    <property type="evidence" value="ECO:0007669"/>
    <property type="project" value="InterPro"/>
</dbReference>
<keyword evidence="3" id="KW-0269">Exonuclease</keyword>
<accession>A0A524RQD3</accession>
<gene>
    <name evidence="6" type="ORF">ERJ67_03320</name>
</gene>
<dbReference type="EMBL" id="SRMO01000050">
    <property type="protein sequence ID" value="TGG93690.1"/>
    <property type="molecule type" value="Genomic_DNA"/>
</dbReference>
<dbReference type="SMART" id="SM00316">
    <property type="entry name" value="S1"/>
    <property type="match status" value="1"/>
</dbReference>
<dbReference type="Pfam" id="PF00575">
    <property type="entry name" value="S1"/>
    <property type="match status" value="1"/>
</dbReference>
<proteinExistence type="predicted"/>
<dbReference type="SMART" id="SM00955">
    <property type="entry name" value="RNB"/>
    <property type="match status" value="1"/>
</dbReference>
<keyword evidence="2" id="KW-0378">Hydrolase</keyword>
<dbReference type="PANTHER" id="PTHR23355">
    <property type="entry name" value="RIBONUCLEASE"/>
    <property type="match status" value="1"/>
</dbReference>
<dbReference type="InterPro" id="IPR050180">
    <property type="entry name" value="RNR_Ribonuclease"/>
</dbReference>
<keyword evidence="1" id="KW-0540">Nuclease</keyword>
<evidence type="ECO:0000256" key="1">
    <source>
        <dbReference type="ARBA" id="ARBA00022722"/>
    </source>
</evidence>
<dbReference type="GO" id="GO:0005829">
    <property type="term" value="C:cytosol"/>
    <property type="evidence" value="ECO:0007669"/>
    <property type="project" value="TreeGrafter"/>
</dbReference>
<name>A0A524RQD3_9CHRO</name>
<dbReference type="InterPro" id="IPR001900">
    <property type="entry name" value="RNase_II/R"/>
</dbReference>
<dbReference type="PROSITE" id="PS50126">
    <property type="entry name" value="S1"/>
    <property type="match status" value="1"/>
</dbReference>
<evidence type="ECO:0000313" key="6">
    <source>
        <dbReference type="EMBL" id="TGG93690.1"/>
    </source>
</evidence>
<dbReference type="InterPro" id="IPR011129">
    <property type="entry name" value="CSD"/>
</dbReference>
<evidence type="ECO:0000256" key="2">
    <source>
        <dbReference type="ARBA" id="ARBA00022801"/>
    </source>
</evidence>
<dbReference type="InterPro" id="IPR003029">
    <property type="entry name" value="S1_domain"/>
</dbReference>
<sequence length="773" mass="83852">MKFSVGELLSQLHPEKAVSLPQLQKKLSLTSEEDKGCLDIALAALTRLGLVSNGEAGLIHNRPDNLIEACLRCSSKGFCFALREAGGEDIYIRDHQLNHAWNGDRVLVRITREGGRRRSPEGSVVCILERANPTLLTPLRLPEADGKHLGKEKEVVEIEVDRYPVAQRAAEGHVARCLSIAGGKKADLELLLTRHGMTRRGSPPRTNLKAPGLKVRENLTSLPTLLFSGWHCNNAPQLPALSLEAIEGGQRLWVHSQTVAERLPFDGNLDRWLRKHALAICTGDQWQPLLSPALTRAAGFSPGKSQEALSVALDLDSDGVLRHYRFCRTRITPDLEVSDRALAALASGTDDTRTVPDGLTSLKGHLPLLKSLLALLAQVRLRRLAGGSLELALPQPELEALGDLQCLGPEEHWQGWLAAAAVEQPMTAVREAVLLAGRALGRHCAALALPALFLNHEPPSPADLNEVVKVAAGMDVPLELGADGNAPAPAALAAAFATSERGQALHQQLRMIARPMVHSTKAGPNSLAGEAEAYAPWCVPGLHYTDLFNQQLLTTLLADGKDRPSVRQKTRIDIAADGCHGKVEWPLLTPAQLAPFKEALRTGLANRMTARSRIAIEVQRDRIHLSQARHAEALIGQTRSGVISGVQSYGFFVELPPTQVEGLVHVSSLKDDWYEYRSRQHRLLGRKNRRSYLLGDSVEVEIQKVDALRHQIDLVVVSSADAGNGDGTSVSPRAGDIPDPLTLEQREADPPFPPTGDTPGLSSGSEPFTLLQI</sequence>